<dbReference type="OrthoDB" id="21204at2759"/>
<proteinExistence type="predicted"/>
<name>A0A9Q1QQT5_9CARY</name>
<keyword evidence="3" id="KW-0862">Zinc</keyword>
<dbReference type="GO" id="GO:0008270">
    <property type="term" value="F:zinc ion binding"/>
    <property type="evidence" value="ECO:0007669"/>
    <property type="project" value="UniProtKB-KW"/>
</dbReference>
<dbReference type="InterPro" id="IPR001841">
    <property type="entry name" value="Znf_RING"/>
</dbReference>
<keyword evidence="2 4" id="KW-0863">Zinc-finger</keyword>
<dbReference type="SMART" id="SM00184">
    <property type="entry name" value="RING"/>
    <property type="match status" value="1"/>
</dbReference>
<keyword evidence="8" id="KW-1185">Reference proteome</keyword>
<dbReference type="Pfam" id="PF00628">
    <property type="entry name" value="PHD"/>
    <property type="match status" value="1"/>
</dbReference>
<dbReference type="PROSITE" id="PS00518">
    <property type="entry name" value="ZF_RING_1"/>
    <property type="match status" value="1"/>
</dbReference>
<evidence type="ECO:0000313" key="8">
    <source>
        <dbReference type="Proteomes" id="UP001153076"/>
    </source>
</evidence>
<evidence type="ECO:0000256" key="3">
    <source>
        <dbReference type="ARBA" id="ARBA00022833"/>
    </source>
</evidence>
<dbReference type="Gene3D" id="3.30.40.10">
    <property type="entry name" value="Zinc/RING finger domain, C3HC4 (zinc finger)"/>
    <property type="match status" value="2"/>
</dbReference>
<dbReference type="InterPro" id="IPR017907">
    <property type="entry name" value="Znf_RING_CS"/>
</dbReference>
<dbReference type="SMART" id="SM00249">
    <property type="entry name" value="PHD"/>
    <property type="match status" value="1"/>
</dbReference>
<organism evidence="7 8">
    <name type="scientific">Carnegiea gigantea</name>
    <dbReference type="NCBI Taxonomy" id="171969"/>
    <lineage>
        <taxon>Eukaryota</taxon>
        <taxon>Viridiplantae</taxon>
        <taxon>Streptophyta</taxon>
        <taxon>Embryophyta</taxon>
        <taxon>Tracheophyta</taxon>
        <taxon>Spermatophyta</taxon>
        <taxon>Magnoliopsida</taxon>
        <taxon>eudicotyledons</taxon>
        <taxon>Gunneridae</taxon>
        <taxon>Pentapetalae</taxon>
        <taxon>Caryophyllales</taxon>
        <taxon>Cactineae</taxon>
        <taxon>Cactaceae</taxon>
        <taxon>Cactoideae</taxon>
        <taxon>Echinocereeae</taxon>
        <taxon>Carnegiea</taxon>
    </lineage>
</organism>
<evidence type="ECO:0000256" key="2">
    <source>
        <dbReference type="ARBA" id="ARBA00022771"/>
    </source>
</evidence>
<dbReference type="PANTHER" id="PTHR47177">
    <property type="entry name" value="F18C1.6 PROTEIN"/>
    <property type="match status" value="1"/>
</dbReference>
<dbReference type="InterPro" id="IPR013083">
    <property type="entry name" value="Znf_RING/FYVE/PHD"/>
</dbReference>
<dbReference type="EMBL" id="JAKOGI010000011">
    <property type="protein sequence ID" value="KAJ8451122.1"/>
    <property type="molecule type" value="Genomic_DNA"/>
</dbReference>
<evidence type="ECO:0000313" key="7">
    <source>
        <dbReference type="EMBL" id="KAJ8451122.1"/>
    </source>
</evidence>
<evidence type="ECO:0000256" key="5">
    <source>
        <dbReference type="SAM" id="MobiDB-lite"/>
    </source>
</evidence>
<dbReference type="SUPFAM" id="SSF57850">
    <property type="entry name" value="RING/U-box"/>
    <property type="match status" value="1"/>
</dbReference>
<dbReference type="InterPro" id="IPR019787">
    <property type="entry name" value="Znf_PHD-finger"/>
</dbReference>
<dbReference type="Pfam" id="PF13639">
    <property type="entry name" value="zf-RING_2"/>
    <property type="match status" value="1"/>
</dbReference>
<sequence length="356" mass="39061">MEVEFFSNVVSEEDTVEVDPENLNLLVDVVTNLNNQHGTIDVLEDSSLDEPGTIPSIIVQDAIKLLDCVQDNFGVEGERCGICMDLVIDRGVLDCCQHWFCFACIDNWASIINLCPLCQSQFQLITCIPVYDPIGCSDMDGDTDCRDDDWVAKGNNNILSLPLYYIDENAVTCLDRDGCKIRSGSVTYEKNLALDTSVACDSCDLWYHAFCVGFDPEGTHVDSWLCPRCLITQSERKSDFQGTYNSGDHLNPINAHKYCLCNTSAGKVPLSVADSGRTAVGVSRMDGGHVDKEPIKYCVSARKIVSHLGVEQSVLAPDSCSPEPRKLEQHDLNTTSPELSAHSVKIDEPVAGIAPK</sequence>
<evidence type="ECO:0000256" key="1">
    <source>
        <dbReference type="ARBA" id="ARBA00022723"/>
    </source>
</evidence>
<dbReference type="SUPFAM" id="SSF57903">
    <property type="entry name" value="FYVE/PHD zinc finger"/>
    <property type="match status" value="1"/>
</dbReference>
<gene>
    <name evidence="7" type="ORF">Cgig2_026931</name>
</gene>
<dbReference type="PROSITE" id="PS50089">
    <property type="entry name" value="ZF_RING_2"/>
    <property type="match status" value="1"/>
</dbReference>
<dbReference type="PANTHER" id="PTHR47177:SF3">
    <property type="entry name" value="F18C1.6 PROTEIN"/>
    <property type="match status" value="1"/>
</dbReference>
<comment type="caution">
    <text evidence="7">The sequence shown here is derived from an EMBL/GenBank/DDBJ whole genome shotgun (WGS) entry which is preliminary data.</text>
</comment>
<dbReference type="InterPro" id="IPR001965">
    <property type="entry name" value="Znf_PHD"/>
</dbReference>
<protein>
    <recommendedName>
        <fullName evidence="6">RING-type domain-containing protein</fullName>
    </recommendedName>
</protein>
<reference evidence="7" key="1">
    <citation type="submission" date="2022-04" db="EMBL/GenBank/DDBJ databases">
        <title>Carnegiea gigantea Genome sequencing and assembly v2.</title>
        <authorList>
            <person name="Copetti D."/>
            <person name="Sanderson M.J."/>
            <person name="Burquez A."/>
            <person name="Wojciechowski M.F."/>
        </authorList>
    </citation>
    <scope>NUCLEOTIDE SEQUENCE</scope>
    <source>
        <strain evidence="7">SGP5-SGP5p</strain>
        <tissue evidence="7">Aerial part</tissue>
    </source>
</reference>
<feature type="domain" description="RING-type" evidence="6">
    <location>
        <begin position="80"/>
        <end position="119"/>
    </location>
</feature>
<dbReference type="AlphaFoldDB" id="A0A9Q1QQT5"/>
<feature type="region of interest" description="Disordered" evidence="5">
    <location>
        <begin position="316"/>
        <end position="356"/>
    </location>
</feature>
<evidence type="ECO:0000259" key="6">
    <source>
        <dbReference type="PROSITE" id="PS50089"/>
    </source>
</evidence>
<dbReference type="Proteomes" id="UP001153076">
    <property type="component" value="Unassembled WGS sequence"/>
</dbReference>
<keyword evidence="1" id="KW-0479">Metal-binding</keyword>
<evidence type="ECO:0000256" key="4">
    <source>
        <dbReference type="PROSITE-ProRule" id="PRU00175"/>
    </source>
</evidence>
<accession>A0A9Q1QQT5</accession>
<dbReference type="InterPro" id="IPR011011">
    <property type="entry name" value="Znf_FYVE_PHD"/>
</dbReference>